<keyword evidence="3" id="KW-1185">Reference proteome</keyword>
<dbReference type="InterPro" id="IPR021765">
    <property type="entry name" value="UstYa-like"/>
</dbReference>
<evidence type="ECO:0000313" key="2">
    <source>
        <dbReference type="EMBL" id="KAK4498836.1"/>
    </source>
</evidence>
<dbReference type="PANTHER" id="PTHR33365">
    <property type="entry name" value="YALI0B05434P"/>
    <property type="match status" value="1"/>
</dbReference>
<accession>A0ABR0EC50</accession>
<evidence type="ECO:0008006" key="4">
    <source>
        <dbReference type="Google" id="ProtNLM"/>
    </source>
</evidence>
<proteinExistence type="inferred from homology"/>
<dbReference type="EMBL" id="JAXOVC010000007">
    <property type="protein sequence ID" value="KAK4498836.1"/>
    <property type="molecule type" value="Genomic_DNA"/>
</dbReference>
<organism evidence="2 3">
    <name type="scientific">Zasmidium cellare</name>
    <name type="common">Wine cellar mold</name>
    <name type="synonym">Racodium cellare</name>
    <dbReference type="NCBI Taxonomy" id="395010"/>
    <lineage>
        <taxon>Eukaryota</taxon>
        <taxon>Fungi</taxon>
        <taxon>Dikarya</taxon>
        <taxon>Ascomycota</taxon>
        <taxon>Pezizomycotina</taxon>
        <taxon>Dothideomycetes</taxon>
        <taxon>Dothideomycetidae</taxon>
        <taxon>Mycosphaerellales</taxon>
        <taxon>Mycosphaerellaceae</taxon>
        <taxon>Zasmidium</taxon>
    </lineage>
</organism>
<comment type="caution">
    <text evidence="2">The sequence shown here is derived from an EMBL/GenBank/DDBJ whole genome shotgun (WGS) entry which is preliminary data.</text>
</comment>
<gene>
    <name evidence="2" type="ORF">PRZ48_009346</name>
</gene>
<name>A0ABR0EC50_ZASCE</name>
<protein>
    <recommendedName>
        <fullName evidence="4">Tat pathway signal sequence</fullName>
    </recommendedName>
</protein>
<evidence type="ECO:0000313" key="3">
    <source>
        <dbReference type="Proteomes" id="UP001305779"/>
    </source>
</evidence>
<reference evidence="2 3" key="1">
    <citation type="journal article" date="2023" name="G3 (Bethesda)">
        <title>A chromosome-level genome assembly of Zasmidium syzygii isolated from banana leaves.</title>
        <authorList>
            <person name="van Westerhoven A.C."/>
            <person name="Mehrabi R."/>
            <person name="Talebi R."/>
            <person name="Steentjes M.B.F."/>
            <person name="Corcolon B."/>
            <person name="Chong P.A."/>
            <person name="Kema G.H.J."/>
            <person name="Seidl M.F."/>
        </authorList>
    </citation>
    <scope>NUCLEOTIDE SEQUENCE [LARGE SCALE GENOMIC DNA]</scope>
    <source>
        <strain evidence="2 3">P124</strain>
    </source>
</reference>
<evidence type="ECO:0000256" key="1">
    <source>
        <dbReference type="ARBA" id="ARBA00035112"/>
    </source>
</evidence>
<dbReference type="PANTHER" id="PTHR33365:SF13">
    <property type="entry name" value="TAT PATHWAY SIGNAL SEQUENCE"/>
    <property type="match status" value="1"/>
</dbReference>
<dbReference type="Proteomes" id="UP001305779">
    <property type="component" value="Unassembled WGS sequence"/>
</dbReference>
<comment type="similarity">
    <text evidence="1">Belongs to the ustYa family.</text>
</comment>
<dbReference type="Pfam" id="PF11807">
    <property type="entry name" value="UstYa"/>
    <property type="match status" value="1"/>
</dbReference>
<sequence>MENNSSWEKETLLTGETTKAAAGLFLNWATVVSTVLLQSAPDDGRDGLYHDIDRTTFHKTTFEPFSYVMSKYVTPAGGDVDVDAEWDALGANRYEDAFDLRPEHVLFTPETVSQPPNVVSEPGYPATIQAIHQLHCLNLLRKSLWFNVDYYREEAKGSWGHNQTDADVQVHVGHCLDAMRQVVMCNADTDVVPLLWFTRKGRTISDFARPKQCRNFESVREWSEKHQFKAFENTVFEPPPDVTLAHIVGA</sequence>